<dbReference type="Proteomes" id="UP000237344">
    <property type="component" value="Unassembled WGS sequence"/>
</dbReference>
<proteinExistence type="predicted"/>
<reference evidence="1 2" key="1">
    <citation type="submission" date="2018-01" db="EMBL/GenBank/DDBJ databases">
        <title>Draft Genome Sequence of Komagataeibacter maltaceti LMG 1529, a Vinegar Producing Acetic Acid Bacterium Isolated from Malt Vinegar Brewery Acetifiers.</title>
        <authorList>
            <person name="Zhang Q."/>
            <person name="Hollensteiner J."/>
            <person name="Poehlein A."/>
            <person name="Daniel R."/>
        </authorList>
    </citation>
    <scope>NUCLEOTIDE SEQUENCE [LARGE SCALE GENOMIC DNA]</scope>
    <source>
        <strain evidence="1 2">LMG 1529</strain>
    </source>
</reference>
<dbReference type="EMBL" id="POTC01000080">
    <property type="protein sequence ID" value="POF61329.1"/>
    <property type="molecule type" value="Genomic_DNA"/>
</dbReference>
<evidence type="ECO:0000313" key="1">
    <source>
        <dbReference type="EMBL" id="POF61329.1"/>
    </source>
</evidence>
<protein>
    <submittedName>
        <fullName evidence="1">Uncharacterized protein</fullName>
    </submittedName>
</protein>
<accession>A0A2S3VXI2</accession>
<sequence>MTVLKNPETWDYPDTVDIARESRVKLSPEAEKALEERVRKARQMRAEADAAASRKG</sequence>
<dbReference type="RefSeq" id="WP_167400174.1">
    <property type="nucleotide sequence ID" value="NZ_NKUE01000056.1"/>
</dbReference>
<gene>
    <name evidence="1" type="ORF">KMAL_30390</name>
</gene>
<dbReference type="AlphaFoldDB" id="A0A2S3VXI2"/>
<evidence type="ECO:0000313" key="2">
    <source>
        <dbReference type="Proteomes" id="UP000237344"/>
    </source>
</evidence>
<keyword evidence="2" id="KW-1185">Reference proteome</keyword>
<name>A0A2S3VXI2_9PROT</name>
<organism evidence="1 2">
    <name type="scientific">Novacetimonas maltaceti</name>
    <dbReference type="NCBI Taxonomy" id="1203393"/>
    <lineage>
        <taxon>Bacteria</taxon>
        <taxon>Pseudomonadati</taxon>
        <taxon>Pseudomonadota</taxon>
        <taxon>Alphaproteobacteria</taxon>
        <taxon>Acetobacterales</taxon>
        <taxon>Acetobacteraceae</taxon>
        <taxon>Novacetimonas</taxon>
    </lineage>
</organism>
<comment type="caution">
    <text evidence="1">The sequence shown here is derived from an EMBL/GenBank/DDBJ whole genome shotgun (WGS) entry which is preliminary data.</text>
</comment>